<evidence type="ECO:0000313" key="3">
    <source>
        <dbReference type="EMBL" id="MWU33247.1"/>
    </source>
</evidence>
<dbReference type="Gene3D" id="2.60.120.10">
    <property type="entry name" value="Jelly Rolls"/>
    <property type="match status" value="1"/>
</dbReference>
<dbReference type="CDD" id="cd20293">
    <property type="entry name" value="cupin_HutD_N"/>
    <property type="match status" value="1"/>
</dbReference>
<evidence type="ECO:0000313" key="1">
    <source>
        <dbReference type="EMBL" id="AUY05721.1"/>
    </source>
</evidence>
<dbReference type="EMBL" id="WTRX01000051">
    <property type="protein sequence ID" value="MWU33247.1"/>
    <property type="molecule type" value="Genomic_DNA"/>
</dbReference>
<geneLocation type="plasmid" evidence="1">
    <name>pECO-6357</name>
</geneLocation>
<dbReference type="RefSeq" id="WP_000148344.1">
    <property type="nucleotide sequence ID" value="NZ_BGYB01000088.1"/>
</dbReference>
<dbReference type="EMBL" id="DADRWU010000062">
    <property type="protein sequence ID" value="HBA4249075.1"/>
    <property type="molecule type" value="Genomic_DNA"/>
</dbReference>
<reference evidence="2" key="2">
    <citation type="journal article" date="2018" name="Genome Biol.">
        <title>SKESA: strategic k-mer extension for scrupulous assemblies.</title>
        <authorList>
            <person name="Souvorov A."/>
            <person name="Agarwala R."/>
            <person name="Lipman D.J."/>
        </authorList>
    </citation>
    <scope>NUCLEOTIDE SEQUENCE</scope>
    <source>
        <strain evidence="2">ST-87-5</strain>
    </source>
</reference>
<dbReference type="InterPro" id="IPR011051">
    <property type="entry name" value="RmlC_Cupin_sf"/>
</dbReference>
<evidence type="ECO:0000313" key="5">
    <source>
        <dbReference type="Proteomes" id="UP000239554"/>
    </source>
</evidence>
<sequence length="198" mass="21400">MTGWQRFSQTRLPVSRWRNGGGETREIISWPPGQADFDWRASIATVAQDGPFSAFPGIARSITLLSGEGMQLTDGIGVNHVLNTVGEPFEFSGDLALHAHLLGGETMDFNLMTRRTVCLPGVVALRGSGTVSREQGGVLFAIQGDWQLPDGTRLGAGEGIWWPPTSDSCQTTQWPISALHTVDAQKTRSLLLWAAVIA</sequence>
<gene>
    <name evidence="1" type="ORF">C3F40_29430</name>
    <name evidence="4" type="ORF">CG702_23830</name>
    <name evidence="3" type="ORF">GP944_21295</name>
    <name evidence="2" type="ORF">J5U05_004297</name>
</gene>
<organism evidence="3 7">
    <name type="scientific">Escherichia coli</name>
    <dbReference type="NCBI Taxonomy" id="562"/>
    <lineage>
        <taxon>Bacteria</taxon>
        <taxon>Pseudomonadati</taxon>
        <taxon>Pseudomonadota</taxon>
        <taxon>Gammaproteobacteria</taxon>
        <taxon>Enterobacterales</taxon>
        <taxon>Enterobacteriaceae</taxon>
        <taxon>Escherichia</taxon>
    </lineage>
</organism>
<proteinExistence type="predicted"/>
<dbReference type="Proteomes" id="UP000441160">
    <property type="component" value="Unassembled WGS sequence"/>
</dbReference>
<dbReference type="Proteomes" id="UP000239554">
    <property type="component" value="Plasmid pECO-6357"/>
</dbReference>
<geneLocation type="plasmid" evidence="5">
    <name>peco-6357</name>
</geneLocation>
<dbReference type="Pfam" id="PF05962">
    <property type="entry name" value="HutD"/>
    <property type="match status" value="1"/>
</dbReference>
<dbReference type="PANTHER" id="PTHR37943">
    <property type="entry name" value="PROTEIN VES"/>
    <property type="match status" value="1"/>
</dbReference>
<dbReference type="InterPro" id="IPR010282">
    <property type="entry name" value="Uncharacterised_HutD/Ves"/>
</dbReference>
<reference evidence="1 5" key="3">
    <citation type="journal article" date="2018" name="MBio">
        <title>Genomic Analysis of Hospital Plumbing Reveals Diverse Reservoir of Bacterial Plasmids Conferring Carbapenem Resistance.</title>
        <authorList>
            <consortium name="NISC Comparative Sequencing Program"/>
            <person name="Weingarten R.A."/>
            <person name="Johnson R.C."/>
            <person name="Conlan S."/>
            <person name="Ramsburg A.M."/>
            <person name="Dekker J.P."/>
            <person name="Lau A.F."/>
            <person name="Khil P."/>
            <person name="Odom R.T."/>
            <person name="Deming C."/>
            <person name="Park M."/>
            <person name="Thomas P.J."/>
            <person name="Henderson D.K."/>
            <person name="Palmore T.N."/>
            <person name="Segre J.A."/>
            <person name="Frank K.M."/>
        </authorList>
    </citation>
    <scope>NUCLEOTIDE SEQUENCE [LARGE SCALE GENOMIC DNA]</scope>
    <source>
        <strain evidence="1 5">ECONIH4</strain>
        <plasmid evidence="1">pECO-6357</plasmid>
        <plasmid evidence="5">peco-6357</plasmid>
    </source>
</reference>
<protein>
    <submittedName>
        <fullName evidence="3">HutD family protein</fullName>
    </submittedName>
</protein>
<evidence type="ECO:0000313" key="2">
    <source>
        <dbReference type="EMBL" id="HBA4249075.1"/>
    </source>
</evidence>
<evidence type="ECO:0000313" key="4">
    <source>
        <dbReference type="EMBL" id="OZP00743.1"/>
    </source>
</evidence>
<dbReference type="EMBL" id="NNAK01000089">
    <property type="protein sequence ID" value="OZP00743.1"/>
    <property type="molecule type" value="Genomic_DNA"/>
</dbReference>
<dbReference type="InterPro" id="IPR014710">
    <property type="entry name" value="RmlC-like_jellyroll"/>
</dbReference>
<keyword evidence="1" id="KW-0614">Plasmid</keyword>
<reference evidence="2" key="5">
    <citation type="submission" date="2021-03" db="EMBL/GenBank/DDBJ databases">
        <authorList>
            <consortium name="NCBI Pathogen Detection Project"/>
        </authorList>
    </citation>
    <scope>NUCLEOTIDE SEQUENCE</scope>
    <source>
        <strain evidence="2">ST-87-5</strain>
    </source>
</reference>
<dbReference type="Proteomes" id="UP000264870">
    <property type="component" value="Unassembled WGS sequence"/>
</dbReference>
<dbReference type="SUPFAM" id="SSF51182">
    <property type="entry name" value="RmlC-like cupins"/>
    <property type="match status" value="1"/>
</dbReference>
<reference evidence="3 7" key="4">
    <citation type="submission" date="2019-12" db="EMBL/GenBank/DDBJ databases">
        <title>Enteriobacteria Tanzani isolates_8377-8380.</title>
        <authorList>
            <person name="Subbiah M."/>
            <person name="Call D."/>
        </authorList>
    </citation>
    <scope>NUCLEOTIDE SEQUENCE [LARGE SCALE GENOMIC DNA]</scope>
    <source>
        <strain evidence="3 7">8378wB3</strain>
    </source>
</reference>
<dbReference type="Proteomes" id="UP000871786">
    <property type="component" value="Unassembled WGS sequence"/>
</dbReference>
<evidence type="ECO:0000313" key="6">
    <source>
        <dbReference type="Proteomes" id="UP000264870"/>
    </source>
</evidence>
<accession>A0A241QZB3</accession>
<reference evidence="4 6" key="1">
    <citation type="submission" date="2017-07" db="EMBL/GenBank/DDBJ databases">
        <authorList>
            <person name="Zhi S."/>
            <person name="Banting G."/>
            <person name="Neumann N."/>
        </authorList>
    </citation>
    <scope>NUCLEOTIDE SEQUENCE [LARGE SCALE GENOMIC DNA]</scope>
    <source>
        <strain evidence="4 6">WW41</strain>
    </source>
</reference>
<dbReference type="AlphaFoldDB" id="A0A241QZB3"/>
<name>A0A241QZB3_ECOLX</name>
<dbReference type="PANTHER" id="PTHR37943:SF1">
    <property type="entry name" value="PROTEIN VES"/>
    <property type="match status" value="1"/>
</dbReference>
<dbReference type="EMBL" id="CP026404">
    <property type="protein sequence ID" value="AUY05721.1"/>
    <property type="molecule type" value="Genomic_DNA"/>
</dbReference>
<evidence type="ECO:0000313" key="7">
    <source>
        <dbReference type="Proteomes" id="UP000441160"/>
    </source>
</evidence>